<dbReference type="PANTHER" id="PTHR32212:SF385">
    <property type="entry name" value="F-BOX_RNI_FBD-LIKE DOMAIN PROTEIN"/>
    <property type="match status" value="1"/>
</dbReference>
<proteinExistence type="predicted"/>
<name>A0A0B2SDU0_GLYSO</name>
<dbReference type="InterPro" id="IPR032675">
    <property type="entry name" value="LRR_dom_sf"/>
</dbReference>
<dbReference type="InterPro" id="IPR001810">
    <property type="entry name" value="F-box_dom"/>
</dbReference>
<dbReference type="Gene3D" id="1.20.1280.50">
    <property type="match status" value="1"/>
</dbReference>
<dbReference type="Proteomes" id="UP000053555">
    <property type="component" value="Unassembled WGS sequence"/>
</dbReference>
<evidence type="ECO:0000259" key="1">
    <source>
        <dbReference type="PROSITE" id="PS50181"/>
    </source>
</evidence>
<feature type="domain" description="F-box" evidence="1">
    <location>
        <begin position="64"/>
        <end position="113"/>
    </location>
</feature>
<dbReference type="SUPFAM" id="SSF81383">
    <property type="entry name" value="F-box domain"/>
    <property type="match status" value="1"/>
</dbReference>
<dbReference type="InterPro" id="IPR036047">
    <property type="entry name" value="F-box-like_dom_sf"/>
</dbReference>
<dbReference type="SUPFAM" id="SSF52058">
    <property type="entry name" value="L domain-like"/>
    <property type="match status" value="1"/>
</dbReference>
<dbReference type="Gene3D" id="3.80.10.10">
    <property type="entry name" value="Ribonuclease Inhibitor"/>
    <property type="match status" value="1"/>
</dbReference>
<reference evidence="2" key="1">
    <citation type="submission" date="2014-07" db="EMBL/GenBank/DDBJ databases">
        <title>Identification of a novel salt tolerance gene in wild soybean by whole-genome sequencing.</title>
        <authorList>
            <person name="Lam H.-M."/>
            <person name="Qi X."/>
            <person name="Li M.-W."/>
            <person name="Liu X."/>
            <person name="Xie M."/>
            <person name="Ni M."/>
            <person name="Xu X."/>
        </authorList>
    </citation>
    <scope>NUCLEOTIDE SEQUENCE [LARGE SCALE GENOMIC DNA]</scope>
    <source>
        <tissue evidence="2">Root</tissue>
    </source>
</reference>
<dbReference type="Pfam" id="PF00646">
    <property type="entry name" value="F-box"/>
    <property type="match status" value="1"/>
</dbReference>
<organism evidence="2">
    <name type="scientific">Glycine soja</name>
    <name type="common">Wild soybean</name>
    <dbReference type="NCBI Taxonomy" id="3848"/>
    <lineage>
        <taxon>Eukaryota</taxon>
        <taxon>Viridiplantae</taxon>
        <taxon>Streptophyta</taxon>
        <taxon>Embryophyta</taxon>
        <taxon>Tracheophyta</taxon>
        <taxon>Spermatophyta</taxon>
        <taxon>Magnoliopsida</taxon>
        <taxon>eudicotyledons</taxon>
        <taxon>Gunneridae</taxon>
        <taxon>Pentapetalae</taxon>
        <taxon>rosids</taxon>
        <taxon>fabids</taxon>
        <taxon>Fabales</taxon>
        <taxon>Fabaceae</taxon>
        <taxon>Papilionoideae</taxon>
        <taxon>50 kb inversion clade</taxon>
        <taxon>NPAAA clade</taxon>
        <taxon>indigoferoid/millettioid clade</taxon>
        <taxon>Phaseoleae</taxon>
        <taxon>Glycine</taxon>
        <taxon>Glycine subgen. Soja</taxon>
    </lineage>
</organism>
<dbReference type="PANTHER" id="PTHR32212">
    <property type="entry name" value="CYCLIN-LIKE F-BOX"/>
    <property type="match status" value="1"/>
</dbReference>
<accession>A0A0B2SDU0</accession>
<evidence type="ECO:0000313" key="2">
    <source>
        <dbReference type="EMBL" id="KHN42459.1"/>
    </source>
</evidence>
<dbReference type="EMBL" id="KN644497">
    <property type="protein sequence ID" value="KHN42459.1"/>
    <property type="molecule type" value="Genomic_DNA"/>
</dbReference>
<gene>
    <name evidence="2" type="ORF">glysoja_033927</name>
</gene>
<dbReference type="PROSITE" id="PS50181">
    <property type="entry name" value="FBOX"/>
    <property type="match status" value="1"/>
</dbReference>
<sequence>MDNFSHVDWDTFSVPYHHNFVEREIVSLHRLRPLPPPEMHRKFNSGDELDGFRNDREWINPSNRDRISEIPDGVLLHIMNFVDTKDAIRTTFLLSKRWKNLCKLLTNPTFSPNPKHRRKRHEEFQKIGVLGSLHPRRLLFPAQSQHSPSRDLVSKMFWCRSLTSLKLCNSEIIVLSKSLHLHALKSLHLGNVKFAANNNDSADPFSNCPVLITLVLSECSLHDDAPVLCISRLTIFGALPNLMELGIETYQIALSTPNLGSFHHAIFLFLKK</sequence>
<dbReference type="AlphaFoldDB" id="A0A0B2SDU0"/>
<protein>
    <submittedName>
        <fullName evidence="2">FBD-associated F-box protein</fullName>
    </submittedName>
</protein>